<dbReference type="AlphaFoldDB" id="A0A3N4LBM9"/>
<dbReference type="Pfam" id="PF00004">
    <property type="entry name" value="AAA"/>
    <property type="match status" value="1"/>
</dbReference>
<dbReference type="PROSITE" id="PS50172">
    <property type="entry name" value="BRCT"/>
    <property type="match status" value="1"/>
</dbReference>
<feature type="compositionally biased region" description="Polar residues" evidence="11">
    <location>
        <begin position="17"/>
        <end position="26"/>
    </location>
</feature>
<evidence type="ECO:0000256" key="6">
    <source>
        <dbReference type="ARBA" id="ARBA00022741"/>
    </source>
</evidence>
<dbReference type="InterPro" id="IPR001357">
    <property type="entry name" value="BRCT_dom"/>
</dbReference>
<keyword evidence="9 10" id="KW-0539">Nucleus</keyword>
<evidence type="ECO:0000256" key="4">
    <source>
        <dbReference type="ARBA" id="ARBA00022553"/>
    </source>
</evidence>
<dbReference type="GO" id="GO:0003689">
    <property type="term" value="F:DNA clamp loader activity"/>
    <property type="evidence" value="ECO:0007669"/>
    <property type="project" value="UniProtKB-UniRule"/>
</dbReference>
<evidence type="ECO:0000256" key="10">
    <source>
        <dbReference type="PIRNR" id="PIRNR036578"/>
    </source>
</evidence>
<feature type="compositionally biased region" description="Basic residues" evidence="11">
    <location>
        <begin position="1037"/>
        <end position="1052"/>
    </location>
</feature>
<dbReference type="GO" id="GO:0005524">
    <property type="term" value="F:ATP binding"/>
    <property type="evidence" value="ECO:0007669"/>
    <property type="project" value="UniProtKB-UniRule"/>
</dbReference>
<comment type="subcellular location">
    <subcellularLocation>
        <location evidence="1 10">Nucleus</location>
    </subcellularLocation>
</comment>
<dbReference type="CDD" id="cd18140">
    <property type="entry name" value="HLD_clamp_RFC"/>
    <property type="match status" value="1"/>
</dbReference>
<proteinExistence type="inferred from homology"/>
<dbReference type="Pfam" id="PF00533">
    <property type="entry name" value="BRCT"/>
    <property type="match status" value="1"/>
</dbReference>
<dbReference type="InterPro" id="IPR047854">
    <property type="entry name" value="RFC_lid"/>
</dbReference>
<dbReference type="EMBL" id="ML121575">
    <property type="protein sequence ID" value="RPB20280.1"/>
    <property type="molecule type" value="Genomic_DNA"/>
</dbReference>
<dbReference type="Gene3D" id="3.40.50.10190">
    <property type="entry name" value="BRCT domain"/>
    <property type="match status" value="1"/>
</dbReference>
<feature type="compositionally biased region" description="Low complexity" evidence="11">
    <location>
        <begin position="207"/>
        <end position="220"/>
    </location>
</feature>
<dbReference type="InterPro" id="IPR012178">
    <property type="entry name" value="RFC1"/>
</dbReference>
<keyword evidence="4" id="KW-0597">Phosphoprotein</keyword>
<evidence type="ECO:0000256" key="3">
    <source>
        <dbReference type="ARBA" id="ARBA00020401"/>
    </source>
</evidence>
<feature type="region of interest" description="Disordered" evidence="11">
    <location>
        <begin position="187"/>
        <end position="300"/>
    </location>
</feature>
<dbReference type="PANTHER" id="PTHR23389:SF6">
    <property type="entry name" value="REPLICATION FACTOR C SUBUNIT 1"/>
    <property type="match status" value="1"/>
</dbReference>
<keyword evidence="8" id="KW-0238">DNA-binding</keyword>
<dbReference type="InParanoid" id="A0A3N4LBM9"/>
<feature type="domain" description="BRCT" evidence="12">
    <location>
        <begin position="329"/>
        <end position="407"/>
    </location>
</feature>
<dbReference type="Gene3D" id="3.40.50.300">
    <property type="entry name" value="P-loop containing nucleotide triphosphate hydrolases"/>
    <property type="match status" value="1"/>
</dbReference>
<feature type="compositionally biased region" description="Basic and acidic residues" evidence="11">
    <location>
        <begin position="105"/>
        <end position="118"/>
    </location>
</feature>
<name>A0A3N4LBM9_9PEZI</name>
<feature type="compositionally biased region" description="Acidic residues" evidence="11">
    <location>
        <begin position="1057"/>
        <end position="1067"/>
    </location>
</feature>
<gene>
    <name evidence="13" type="ORF">L211DRAFT_829647</name>
</gene>
<keyword evidence="6 10" id="KW-0547">Nucleotide-binding</keyword>
<dbReference type="GO" id="GO:0006271">
    <property type="term" value="P:DNA strand elongation involved in DNA replication"/>
    <property type="evidence" value="ECO:0007669"/>
    <property type="project" value="UniProtKB-ARBA"/>
</dbReference>
<dbReference type="PANTHER" id="PTHR23389">
    <property type="entry name" value="CHROMOSOME TRANSMISSION FIDELITY FACTOR 18"/>
    <property type="match status" value="1"/>
</dbReference>
<feature type="compositionally biased region" description="Acidic residues" evidence="11">
    <location>
        <begin position="983"/>
        <end position="1008"/>
    </location>
</feature>
<evidence type="ECO:0000256" key="1">
    <source>
        <dbReference type="ARBA" id="ARBA00004123"/>
    </source>
</evidence>
<dbReference type="FunFam" id="1.10.8.60:FF:000021">
    <property type="entry name" value="Replication factor C subunit 1"/>
    <property type="match status" value="1"/>
</dbReference>
<dbReference type="Proteomes" id="UP000267821">
    <property type="component" value="Unassembled WGS sequence"/>
</dbReference>
<dbReference type="InterPro" id="IPR027417">
    <property type="entry name" value="P-loop_NTPase"/>
</dbReference>
<dbReference type="InterPro" id="IPR008921">
    <property type="entry name" value="DNA_pol3_clamp-load_cplx_C"/>
</dbReference>
<feature type="compositionally biased region" description="Low complexity" evidence="11">
    <location>
        <begin position="242"/>
        <end position="257"/>
    </location>
</feature>
<dbReference type="FunFam" id="3.40.50.300:FF:000395">
    <property type="entry name" value="Replication factor C subunit 1"/>
    <property type="match status" value="1"/>
</dbReference>
<accession>A0A3N4LBM9</accession>
<feature type="compositionally biased region" description="Acidic residues" evidence="11">
    <location>
        <begin position="187"/>
        <end position="199"/>
    </location>
</feature>
<protein>
    <recommendedName>
        <fullName evidence="3 10">Replication factor C subunit 1</fullName>
    </recommendedName>
</protein>
<feature type="compositionally biased region" description="Basic and acidic residues" evidence="11">
    <location>
        <begin position="139"/>
        <end position="154"/>
    </location>
</feature>
<feature type="region of interest" description="Disordered" evidence="11">
    <location>
        <begin position="983"/>
        <end position="1088"/>
    </location>
</feature>
<evidence type="ECO:0000256" key="2">
    <source>
        <dbReference type="ARBA" id="ARBA00006116"/>
    </source>
</evidence>
<dbReference type="Pfam" id="PF08519">
    <property type="entry name" value="RFC1"/>
    <property type="match status" value="1"/>
</dbReference>
<feature type="compositionally biased region" description="Acidic residues" evidence="11">
    <location>
        <begin position="119"/>
        <end position="133"/>
    </location>
</feature>
<dbReference type="GO" id="GO:0006281">
    <property type="term" value="P:DNA repair"/>
    <property type="evidence" value="ECO:0007669"/>
    <property type="project" value="InterPro"/>
</dbReference>
<dbReference type="GO" id="GO:0003677">
    <property type="term" value="F:DNA binding"/>
    <property type="evidence" value="ECO:0007669"/>
    <property type="project" value="UniProtKB-KW"/>
</dbReference>
<dbReference type="SUPFAM" id="SSF48019">
    <property type="entry name" value="post-AAA+ oligomerization domain-like"/>
    <property type="match status" value="1"/>
</dbReference>
<evidence type="ECO:0000313" key="14">
    <source>
        <dbReference type="Proteomes" id="UP000267821"/>
    </source>
</evidence>
<evidence type="ECO:0000256" key="7">
    <source>
        <dbReference type="ARBA" id="ARBA00022840"/>
    </source>
</evidence>
<evidence type="ECO:0000313" key="13">
    <source>
        <dbReference type="EMBL" id="RPB20280.1"/>
    </source>
</evidence>
<organism evidence="13 14">
    <name type="scientific">Terfezia boudieri ATCC MYA-4762</name>
    <dbReference type="NCBI Taxonomy" id="1051890"/>
    <lineage>
        <taxon>Eukaryota</taxon>
        <taxon>Fungi</taxon>
        <taxon>Dikarya</taxon>
        <taxon>Ascomycota</taxon>
        <taxon>Pezizomycotina</taxon>
        <taxon>Pezizomycetes</taxon>
        <taxon>Pezizales</taxon>
        <taxon>Pezizaceae</taxon>
        <taxon>Terfezia</taxon>
    </lineage>
</organism>
<evidence type="ECO:0000259" key="12">
    <source>
        <dbReference type="PROSITE" id="PS50172"/>
    </source>
</evidence>
<keyword evidence="7 10" id="KW-0067">ATP-binding</keyword>
<dbReference type="SUPFAM" id="SSF52113">
    <property type="entry name" value="BRCT domain"/>
    <property type="match status" value="1"/>
</dbReference>
<dbReference type="Pfam" id="PF25361">
    <property type="entry name" value="AAA_lid_RFC1"/>
    <property type="match status" value="1"/>
</dbReference>
<dbReference type="InterPro" id="IPR003959">
    <property type="entry name" value="ATPase_AAA_core"/>
</dbReference>
<dbReference type="GO" id="GO:0005634">
    <property type="term" value="C:nucleus"/>
    <property type="evidence" value="ECO:0007669"/>
    <property type="project" value="UniProtKB-SubCell"/>
</dbReference>
<dbReference type="PIRSF" id="PIRSF036578">
    <property type="entry name" value="RFC1"/>
    <property type="match status" value="1"/>
</dbReference>
<evidence type="ECO:0000256" key="5">
    <source>
        <dbReference type="ARBA" id="ARBA00022705"/>
    </source>
</evidence>
<dbReference type="InterPro" id="IPR003593">
    <property type="entry name" value="AAA+_ATPase"/>
</dbReference>
<evidence type="ECO:0000256" key="11">
    <source>
        <dbReference type="SAM" id="MobiDB-lite"/>
    </source>
</evidence>
<keyword evidence="5 10" id="KW-0235">DNA replication</keyword>
<keyword evidence="14" id="KW-1185">Reference proteome</keyword>
<dbReference type="FunFam" id="1.20.272.10:FF:000005">
    <property type="entry name" value="Replication factor C subunit 1"/>
    <property type="match status" value="1"/>
</dbReference>
<dbReference type="SMART" id="SM00292">
    <property type="entry name" value="BRCT"/>
    <property type="match status" value="1"/>
</dbReference>
<feature type="compositionally biased region" description="Low complexity" evidence="11">
    <location>
        <begin position="30"/>
        <end position="41"/>
    </location>
</feature>
<dbReference type="Gene3D" id="1.20.272.10">
    <property type="match status" value="1"/>
</dbReference>
<feature type="region of interest" description="Disordered" evidence="11">
    <location>
        <begin position="91"/>
        <end position="165"/>
    </location>
</feature>
<dbReference type="CDD" id="cd17752">
    <property type="entry name" value="BRCT_RFC1"/>
    <property type="match status" value="1"/>
</dbReference>
<dbReference type="SMART" id="SM00382">
    <property type="entry name" value="AAA"/>
    <property type="match status" value="1"/>
</dbReference>
<dbReference type="SUPFAM" id="SSF52540">
    <property type="entry name" value="P-loop containing nucleoside triphosphate hydrolases"/>
    <property type="match status" value="1"/>
</dbReference>
<dbReference type="STRING" id="1051890.A0A3N4LBM9"/>
<dbReference type="InterPro" id="IPR013725">
    <property type="entry name" value="DNA_replication_fac_RFC1_C"/>
</dbReference>
<comment type="similarity">
    <text evidence="2 10">Belongs to the activator 1 large subunit family.</text>
</comment>
<dbReference type="FunCoup" id="A0A3N4LBM9">
    <property type="interactions" value="1030"/>
</dbReference>
<dbReference type="FunFam" id="3.40.50.10190:FF:000001">
    <property type="entry name" value="Replication factor C subunit 1"/>
    <property type="match status" value="1"/>
</dbReference>
<evidence type="ECO:0000256" key="9">
    <source>
        <dbReference type="ARBA" id="ARBA00023242"/>
    </source>
</evidence>
<reference evidence="13 14" key="1">
    <citation type="journal article" date="2018" name="Nat. Ecol. Evol.">
        <title>Pezizomycetes genomes reveal the molecular basis of ectomycorrhizal truffle lifestyle.</title>
        <authorList>
            <person name="Murat C."/>
            <person name="Payen T."/>
            <person name="Noel B."/>
            <person name="Kuo A."/>
            <person name="Morin E."/>
            <person name="Chen J."/>
            <person name="Kohler A."/>
            <person name="Krizsan K."/>
            <person name="Balestrini R."/>
            <person name="Da Silva C."/>
            <person name="Montanini B."/>
            <person name="Hainaut M."/>
            <person name="Levati E."/>
            <person name="Barry K.W."/>
            <person name="Belfiori B."/>
            <person name="Cichocki N."/>
            <person name="Clum A."/>
            <person name="Dockter R.B."/>
            <person name="Fauchery L."/>
            <person name="Guy J."/>
            <person name="Iotti M."/>
            <person name="Le Tacon F."/>
            <person name="Lindquist E.A."/>
            <person name="Lipzen A."/>
            <person name="Malagnac F."/>
            <person name="Mello A."/>
            <person name="Molinier V."/>
            <person name="Miyauchi S."/>
            <person name="Poulain J."/>
            <person name="Riccioni C."/>
            <person name="Rubini A."/>
            <person name="Sitrit Y."/>
            <person name="Splivallo R."/>
            <person name="Traeger S."/>
            <person name="Wang M."/>
            <person name="Zifcakova L."/>
            <person name="Wipf D."/>
            <person name="Zambonelli A."/>
            <person name="Paolocci F."/>
            <person name="Nowrousian M."/>
            <person name="Ottonello S."/>
            <person name="Baldrian P."/>
            <person name="Spatafora J.W."/>
            <person name="Henrissat B."/>
            <person name="Nagy L.G."/>
            <person name="Aury J.M."/>
            <person name="Wincker P."/>
            <person name="Grigoriev I.V."/>
            <person name="Bonfante P."/>
            <person name="Martin F.M."/>
        </authorList>
    </citation>
    <scope>NUCLEOTIDE SEQUENCE [LARGE SCALE GENOMIC DNA]</scope>
    <source>
        <strain evidence="13 14">ATCC MYA-4762</strain>
    </source>
</reference>
<dbReference type="InterPro" id="IPR036420">
    <property type="entry name" value="BRCT_dom_sf"/>
</dbReference>
<dbReference type="GO" id="GO:0005663">
    <property type="term" value="C:DNA replication factor C complex"/>
    <property type="evidence" value="ECO:0007669"/>
    <property type="project" value="InterPro"/>
</dbReference>
<evidence type="ECO:0000256" key="8">
    <source>
        <dbReference type="ARBA" id="ARBA00023125"/>
    </source>
</evidence>
<feature type="region of interest" description="Disordered" evidence="11">
    <location>
        <begin position="1"/>
        <end position="78"/>
    </location>
</feature>
<feature type="compositionally biased region" description="Basic residues" evidence="11">
    <location>
        <begin position="1017"/>
        <end position="1029"/>
    </location>
</feature>
<dbReference type="CDD" id="cd00009">
    <property type="entry name" value="AAA"/>
    <property type="match status" value="1"/>
</dbReference>
<dbReference type="OrthoDB" id="446168at2759"/>
<dbReference type="GO" id="GO:0016887">
    <property type="term" value="F:ATP hydrolysis activity"/>
    <property type="evidence" value="ECO:0007669"/>
    <property type="project" value="InterPro"/>
</dbReference>
<sequence length="1088" mass="119684">MPADIRKFFAPKGPGGASSQNKSKTTPVEGGAAAKKGATSARAKKRVIVDSEDEEEEASPRRRATLEKAAPPPKKEEEVVVDASLYFGVKNKIKRTAPTKPSKPPVEKTVVKPSKPTEEENYFITDDDEDYGDDIFSAEYKKHKDDGDKPRRADSQSTESFVDLGDTQKTAEFAKIDKEDIDMMDVDDDDDFVMDDEEDFKPKKRAPAATRTTTAASSKAGNKRKAAASDDEEFFEEKPAKVVKTAPTKKPVTTLKKAPARTPKKKPAAEDGPPSEVQKILDSVPTVRPPTPPPKEADGKKFNYRDFKAKHHARAEPPPGAGLKEIPTGADNCLAGLTFVFTGELDTLSREYGQQLVKRYGGKCTTAPSKKTNFVVLGRDAGPKKLETIRQNNIKTIDEDGLYQLIRTLPANGGDSKAATAAEAKRAAEEKKVIQLAKEMERTMTPLSKGEGKGPDKKLPAFASPDGQLWTVKYAPTSMMQICGNKTQVDKLQNWLRNWHQNAKYNFTKLGKDGSGGHRAVMIHGPPGIGKTTAAHLVAKLEGFDIVESNASDTRSKKLMEASLKGVLDNKSLMGYFGRGVETVDKTKQKLVLIMDEVDGMSAGDRGGVGQLAAICRKTSIPIICICNERKLPKMRPFDHVTYDLGFRRPDANAIRSRIMSIAFREGLKLPPNVIDALVEGTGSDIRQIINMISTFAVNGKNMDFDQGKAMSKQWEKHVVLKPWDIASKLLGPSMFSPNANKSLNDKLELYFNDHEFSYLMIQENYLKTNPSRSTNLAGRKRNLKNLELFEAAADSISDGDLVDAMIHGQQQHWSLMPVHGVFSTVAPSSYIYGGYGGQMFGFTTWLGNNSKQSKLSRFVKDIQSHMRLRASGDRHEIRESYLPMLWDLLPKRLERDGKVAIPPVIELMDSYFLTRDDFDAIIELGVGPMSEENLKIPTAVKSTFTREYNSMAHPLPFIKASTSAAAAGRPVKKAVPDLEEAIEESEDEAVLVASEEGDEANQEEEEMDLSKDKYVKAKKPGAKGKAAPKKAVAGRSKAKTKAKAPAKGKGKQKNESEEEEMEEDSEEVVKQVKRGAGAGRGRGRGRK</sequence>
<dbReference type="Gene3D" id="1.10.8.60">
    <property type="match status" value="1"/>
</dbReference>